<dbReference type="GO" id="GO:0003989">
    <property type="term" value="F:acetyl-CoA carboxylase activity"/>
    <property type="evidence" value="ECO:0007669"/>
    <property type="project" value="InterPro"/>
</dbReference>
<organism evidence="5 6">
    <name type="scientific">Meloidogyne javanica</name>
    <name type="common">Root-knot nematode worm</name>
    <dbReference type="NCBI Taxonomy" id="6303"/>
    <lineage>
        <taxon>Eukaryota</taxon>
        <taxon>Metazoa</taxon>
        <taxon>Ecdysozoa</taxon>
        <taxon>Nematoda</taxon>
        <taxon>Chromadorea</taxon>
        <taxon>Rhabditida</taxon>
        <taxon>Tylenchina</taxon>
        <taxon>Tylenchomorpha</taxon>
        <taxon>Tylenchoidea</taxon>
        <taxon>Meloidogynidae</taxon>
        <taxon>Meloidogyninae</taxon>
        <taxon>Meloidogyne</taxon>
        <taxon>Meloidogyne incognita group</taxon>
    </lineage>
</organism>
<proteinExistence type="predicted"/>
<dbReference type="WBParaSite" id="scaffold5842_cov152.g10086">
    <property type="protein sequence ID" value="scaffold5842_cov152.g10086"/>
    <property type="gene ID" value="scaffold5842_cov152.g10086"/>
</dbReference>
<evidence type="ECO:0000313" key="6">
    <source>
        <dbReference type="WBParaSite" id="scaffold5842_cov152.g10086"/>
    </source>
</evidence>
<dbReference type="GO" id="GO:0005524">
    <property type="term" value="F:ATP binding"/>
    <property type="evidence" value="ECO:0007669"/>
    <property type="project" value="UniProtKB-KW"/>
</dbReference>
<dbReference type="PANTHER" id="PTHR45728:SF3">
    <property type="entry name" value="ACETYL-COA CARBOXYLASE"/>
    <property type="match status" value="1"/>
</dbReference>
<feature type="domain" description="Biotin carboxylation" evidence="4">
    <location>
        <begin position="56"/>
        <end position="179"/>
    </location>
</feature>
<keyword evidence="1" id="KW-0436">Ligase</keyword>
<keyword evidence="2" id="KW-0547">Nucleotide-binding</keyword>
<dbReference type="Gene3D" id="3.40.50.20">
    <property type="match status" value="1"/>
</dbReference>
<dbReference type="InterPro" id="IPR005481">
    <property type="entry name" value="BC-like_N"/>
</dbReference>
<dbReference type="Pfam" id="PF00289">
    <property type="entry name" value="Biotin_carb_N"/>
    <property type="match status" value="1"/>
</dbReference>
<dbReference type="InterPro" id="IPR049076">
    <property type="entry name" value="ACCA"/>
</dbReference>
<dbReference type="AlphaFoldDB" id="A0A915N0P3"/>
<evidence type="ECO:0000259" key="4">
    <source>
        <dbReference type="PROSITE" id="PS50979"/>
    </source>
</evidence>
<reference evidence="6" key="1">
    <citation type="submission" date="2022-11" db="UniProtKB">
        <authorList>
            <consortium name="WormBaseParasite"/>
        </authorList>
    </citation>
    <scope>IDENTIFICATION</scope>
</reference>
<name>A0A915N0P3_MELJA</name>
<dbReference type="Proteomes" id="UP000887561">
    <property type="component" value="Unplaced"/>
</dbReference>
<evidence type="ECO:0000256" key="1">
    <source>
        <dbReference type="ARBA" id="ARBA00022598"/>
    </source>
</evidence>
<dbReference type="GO" id="GO:0005739">
    <property type="term" value="C:mitochondrion"/>
    <property type="evidence" value="ECO:0007669"/>
    <property type="project" value="TreeGrafter"/>
</dbReference>
<accession>A0A915N0P3</accession>
<dbReference type="PANTHER" id="PTHR45728">
    <property type="entry name" value="ACETYL-COA CARBOXYLASE, ISOFORM A"/>
    <property type="match status" value="1"/>
</dbReference>
<sequence>MPRPMTLPSIQTFRVSKFDGTSATLSSNLVDQKNLVFNDIDDFVNHFCEDPTKARSIRKILVATNGIAAVKCILSMRKLLMQLFRNDRIIRFVCLTTEQEIQSKAAGANTNNYANVDEIVEHATRNNVDAVWAGWGHASENPRLPEELSKRNIVFIGPPSKAMFALGDKIASTIIAQVC</sequence>
<dbReference type="GO" id="GO:0006633">
    <property type="term" value="P:fatty acid biosynthetic process"/>
    <property type="evidence" value="ECO:0007669"/>
    <property type="project" value="TreeGrafter"/>
</dbReference>
<keyword evidence="5" id="KW-1185">Reference proteome</keyword>
<dbReference type="InterPro" id="IPR016185">
    <property type="entry name" value="PreATP-grasp_dom_sf"/>
</dbReference>
<dbReference type="InterPro" id="IPR011764">
    <property type="entry name" value="Biotin_carboxylation_dom"/>
</dbReference>
<dbReference type="SUPFAM" id="SSF52440">
    <property type="entry name" value="PreATP-grasp domain"/>
    <property type="match status" value="1"/>
</dbReference>
<protein>
    <submittedName>
        <fullName evidence="6">Biotin carboxylation domain-containing protein</fullName>
    </submittedName>
</protein>
<dbReference type="PROSITE" id="PS50979">
    <property type="entry name" value="BC"/>
    <property type="match status" value="1"/>
</dbReference>
<evidence type="ECO:0000256" key="2">
    <source>
        <dbReference type="ARBA" id="ARBA00022741"/>
    </source>
</evidence>
<evidence type="ECO:0000256" key="3">
    <source>
        <dbReference type="ARBA" id="ARBA00022840"/>
    </source>
</evidence>
<evidence type="ECO:0000313" key="5">
    <source>
        <dbReference type="Proteomes" id="UP000887561"/>
    </source>
</evidence>
<keyword evidence="3" id="KW-0067">ATP-binding</keyword>